<reference evidence="1" key="1">
    <citation type="submission" date="2019-08" db="EMBL/GenBank/DDBJ databases">
        <authorList>
            <person name="Kucharzyk K."/>
            <person name="Murdoch R.W."/>
            <person name="Higgins S."/>
            <person name="Loffler F."/>
        </authorList>
    </citation>
    <scope>NUCLEOTIDE SEQUENCE</scope>
</reference>
<accession>A0A644T4W4</accession>
<organism evidence="1">
    <name type="scientific">bioreactor metagenome</name>
    <dbReference type="NCBI Taxonomy" id="1076179"/>
    <lineage>
        <taxon>unclassified sequences</taxon>
        <taxon>metagenomes</taxon>
        <taxon>ecological metagenomes</taxon>
    </lineage>
</organism>
<proteinExistence type="predicted"/>
<dbReference type="AlphaFoldDB" id="A0A644T4W4"/>
<dbReference type="EMBL" id="VSSQ01000016">
    <property type="protein sequence ID" value="MPL61854.1"/>
    <property type="molecule type" value="Genomic_DNA"/>
</dbReference>
<evidence type="ECO:0000313" key="1">
    <source>
        <dbReference type="EMBL" id="MPL61854.1"/>
    </source>
</evidence>
<comment type="caution">
    <text evidence="1">The sequence shown here is derived from an EMBL/GenBank/DDBJ whole genome shotgun (WGS) entry which is preliminary data.</text>
</comment>
<protein>
    <submittedName>
        <fullName evidence="1">Uncharacterized protein</fullName>
    </submittedName>
</protein>
<sequence length="76" mass="8936">MSCEGYTNQIMNKCNYDKNLQEQEADEKLYSKSPRIIKRKILNKKEIKQALEHLYKVKEYDENIVKAIGILESIGD</sequence>
<name>A0A644T4W4_9ZZZZ</name>
<gene>
    <name evidence="1" type="ORF">SDC9_07443</name>
</gene>